<evidence type="ECO:0000313" key="1">
    <source>
        <dbReference type="EMBL" id="HDL89279.1"/>
    </source>
</evidence>
<dbReference type="Proteomes" id="UP000886355">
    <property type="component" value="Unassembled WGS sequence"/>
</dbReference>
<accession>A0A7C1ATL1</accession>
<sequence>MKTIEELKRLEKLFEKSPLPRANREWGGADVVISRKARPKETEEEFYPEPRYVTTSYSFELSWLFERLRDAFYAEKRIDGCSKIEFFGRLANAANRCIQKSSVLTTHILCAAVLHEAFAIYEEMEEGNFRCLAVAIGNEIVDDYVDDALRTGYIGSDATLDFFRSRGVEVKND</sequence>
<dbReference type="EMBL" id="DQZW01000003">
    <property type="protein sequence ID" value="HDL89279.1"/>
    <property type="molecule type" value="Genomic_DNA"/>
</dbReference>
<name>A0A7C1ATL1_9BACT</name>
<reference evidence="1" key="1">
    <citation type="journal article" date="2020" name="mSystems">
        <title>Genome- and Community-Level Interaction Insights into Carbon Utilization and Element Cycling Functions of Hydrothermarchaeota in Hydrothermal Sediment.</title>
        <authorList>
            <person name="Zhou Z."/>
            <person name="Liu Y."/>
            <person name="Xu W."/>
            <person name="Pan J."/>
            <person name="Luo Z.H."/>
            <person name="Li M."/>
        </authorList>
    </citation>
    <scope>NUCLEOTIDE SEQUENCE [LARGE SCALE GENOMIC DNA]</scope>
    <source>
        <strain evidence="1">HyVt-19</strain>
    </source>
</reference>
<organism evidence="1">
    <name type="scientific">Thermodesulforhabdus norvegica</name>
    <dbReference type="NCBI Taxonomy" id="39841"/>
    <lineage>
        <taxon>Bacteria</taxon>
        <taxon>Pseudomonadati</taxon>
        <taxon>Thermodesulfobacteriota</taxon>
        <taxon>Syntrophobacteria</taxon>
        <taxon>Syntrophobacterales</taxon>
        <taxon>Thermodesulforhabdaceae</taxon>
        <taxon>Thermodesulforhabdus</taxon>
    </lineage>
</organism>
<comment type="caution">
    <text evidence="1">The sequence shown here is derived from an EMBL/GenBank/DDBJ whole genome shotgun (WGS) entry which is preliminary data.</text>
</comment>
<dbReference type="AlphaFoldDB" id="A0A7C1ATL1"/>
<protein>
    <submittedName>
        <fullName evidence="1">Uncharacterized protein</fullName>
    </submittedName>
</protein>
<proteinExistence type="predicted"/>
<gene>
    <name evidence="1" type="ORF">ENG14_00055</name>
</gene>